<keyword evidence="7" id="KW-0812">Transmembrane</keyword>
<keyword evidence="4" id="KW-1207">Sterol metabolism</keyword>
<dbReference type="AlphaFoldDB" id="A0AAN8W5J6"/>
<keyword evidence="6" id="KW-0949">S-adenosyl-L-methionine</keyword>
<evidence type="ECO:0000256" key="1">
    <source>
        <dbReference type="ARBA" id="ARBA00022679"/>
    </source>
</evidence>
<evidence type="ECO:0000256" key="4">
    <source>
        <dbReference type="ARBA" id="ARBA00023166"/>
    </source>
</evidence>
<dbReference type="Proteomes" id="UP001370490">
    <property type="component" value="Unassembled WGS sequence"/>
</dbReference>
<dbReference type="Pfam" id="PF08498">
    <property type="entry name" value="Sterol_MT_C"/>
    <property type="match status" value="1"/>
</dbReference>
<feature type="domain" description="SAM-dependent methyltransferase Erg6/SMT-type" evidence="8">
    <location>
        <begin position="59"/>
        <end position="150"/>
    </location>
</feature>
<keyword evidence="6 9" id="KW-0489">Methyltransferase</keyword>
<comment type="caution">
    <text evidence="9">The sequence shown here is derived from an EMBL/GenBank/DDBJ whole genome shotgun (WGS) entry which is preliminary data.</text>
</comment>
<reference evidence="9 10" key="1">
    <citation type="submission" date="2023-12" db="EMBL/GenBank/DDBJ databases">
        <title>A high-quality genome assembly for Dillenia turbinata (Dilleniales).</title>
        <authorList>
            <person name="Chanderbali A."/>
        </authorList>
    </citation>
    <scope>NUCLEOTIDE SEQUENCE [LARGE SCALE GENOMIC DNA]</scope>
    <source>
        <strain evidence="9">LSX21</strain>
        <tissue evidence="9">Leaf</tissue>
    </source>
</reference>
<evidence type="ECO:0000313" key="10">
    <source>
        <dbReference type="Proteomes" id="UP001370490"/>
    </source>
</evidence>
<keyword evidence="2" id="KW-0752">Steroid biosynthesis</keyword>
<dbReference type="InterPro" id="IPR029063">
    <property type="entry name" value="SAM-dependent_MTases_sf"/>
</dbReference>
<keyword evidence="3" id="KW-0756">Sterol biosynthesis</keyword>
<dbReference type="GO" id="GO:0016126">
    <property type="term" value="P:sterol biosynthetic process"/>
    <property type="evidence" value="ECO:0007669"/>
    <property type="project" value="UniProtKB-KW"/>
</dbReference>
<keyword evidence="5" id="KW-0753">Steroid metabolism</keyword>
<evidence type="ECO:0000256" key="2">
    <source>
        <dbReference type="ARBA" id="ARBA00022955"/>
    </source>
</evidence>
<evidence type="ECO:0000256" key="7">
    <source>
        <dbReference type="SAM" id="Phobius"/>
    </source>
</evidence>
<dbReference type="PANTHER" id="PTHR44742">
    <property type="match status" value="1"/>
</dbReference>
<sequence length="154" mass="17575">MDPLILFSIAALIFGGIYWFLYPYGGSISPEKVEDRVLKPGAMYVSYEMGYYGTISFEDISETARKVGFEIVMEKDLAKPPTKPWWLRLKMGTVAYWRNHILVSVLAFLEIAPKVVVDVHEMLLKTADYLTRGGETGIFAPMRRILCRKPLNFS</sequence>
<dbReference type="EMBL" id="JBAMMX010000002">
    <property type="protein sequence ID" value="KAK6946475.1"/>
    <property type="molecule type" value="Genomic_DNA"/>
</dbReference>
<keyword evidence="2" id="KW-0444">Lipid biosynthesis</keyword>
<proteinExistence type="inferred from homology"/>
<evidence type="ECO:0000256" key="3">
    <source>
        <dbReference type="ARBA" id="ARBA00023011"/>
    </source>
</evidence>
<keyword evidence="2" id="KW-0443">Lipid metabolism</keyword>
<name>A0AAN8W5J6_9MAGN</name>
<dbReference type="PANTHER" id="PTHR44742:SF2">
    <property type="entry name" value="24-METHYLENESTEROL C-METHYLTRANSFERASE 2"/>
    <property type="match status" value="1"/>
</dbReference>
<dbReference type="GO" id="GO:0032259">
    <property type="term" value="P:methylation"/>
    <property type="evidence" value="ECO:0007669"/>
    <property type="project" value="UniProtKB-KW"/>
</dbReference>
<keyword evidence="10" id="KW-1185">Reference proteome</keyword>
<dbReference type="GO" id="GO:0008168">
    <property type="term" value="F:methyltransferase activity"/>
    <property type="evidence" value="ECO:0007669"/>
    <property type="project" value="UniProtKB-KW"/>
</dbReference>
<comment type="similarity">
    <text evidence="6">Belongs to the class I-like SAM-binding methyltransferase superfamily. Erg6/SMT family.</text>
</comment>
<keyword evidence="7" id="KW-0472">Membrane</keyword>
<evidence type="ECO:0000313" key="9">
    <source>
        <dbReference type="EMBL" id="KAK6946475.1"/>
    </source>
</evidence>
<evidence type="ECO:0000256" key="6">
    <source>
        <dbReference type="PROSITE-ProRule" id="PRU01022"/>
    </source>
</evidence>
<evidence type="ECO:0000259" key="8">
    <source>
        <dbReference type="PROSITE" id="PS51685"/>
    </source>
</evidence>
<gene>
    <name evidence="9" type="ORF">RJ641_014019</name>
</gene>
<dbReference type="SUPFAM" id="SSF53335">
    <property type="entry name" value="S-adenosyl-L-methionine-dependent methyltransferases"/>
    <property type="match status" value="1"/>
</dbReference>
<feature type="transmembrane region" description="Helical" evidence="7">
    <location>
        <begin position="6"/>
        <end position="22"/>
    </location>
</feature>
<organism evidence="9 10">
    <name type="scientific">Dillenia turbinata</name>
    <dbReference type="NCBI Taxonomy" id="194707"/>
    <lineage>
        <taxon>Eukaryota</taxon>
        <taxon>Viridiplantae</taxon>
        <taxon>Streptophyta</taxon>
        <taxon>Embryophyta</taxon>
        <taxon>Tracheophyta</taxon>
        <taxon>Spermatophyta</taxon>
        <taxon>Magnoliopsida</taxon>
        <taxon>eudicotyledons</taxon>
        <taxon>Gunneridae</taxon>
        <taxon>Pentapetalae</taxon>
        <taxon>Dilleniales</taxon>
        <taxon>Dilleniaceae</taxon>
        <taxon>Dillenia</taxon>
    </lineage>
</organism>
<accession>A0AAN8W5J6</accession>
<keyword evidence="1 6" id="KW-0808">Transferase</keyword>
<dbReference type="InterPro" id="IPR013705">
    <property type="entry name" value="Sterol_MeTrfase_C"/>
</dbReference>
<dbReference type="PROSITE" id="PS51685">
    <property type="entry name" value="SAM_MT_ERG6_SMT"/>
    <property type="match status" value="1"/>
</dbReference>
<keyword evidence="7" id="KW-1133">Transmembrane helix</keyword>
<protein>
    <submittedName>
        <fullName evidence="9">Sterol methyltransferase C-terminal</fullName>
    </submittedName>
</protein>
<dbReference type="InterPro" id="IPR030384">
    <property type="entry name" value="MeTrfase_SMT"/>
</dbReference>
<evidence type="ECO:0000256" key="5">
    <source>
        <dbReference type="ARBA" id="ARBA00023221"/>
    </source>
</evidence>